<dbReference type="AlphaFoldDB" id="A0A7R9J8N0"/>
<evidence type="ECO:0000313" key="1">
    <source>
        <dbReference type="EMBL" id="CAD7574642.1"/>
    </source>
</evidence>
<name>A0A7R9J8N0_TIMCA</name>
<sequence>MAAAPRNYWWFGGSGEPLVPLSLSGCVPSYLALGPPYRQIYHGPPSSLPECSGIHQGMSRTHNPPPRLGQPGSYHAVKTQCGRCRLAACDGNVAGGLLGDSPPTTLQINNLHCGRTLSVVLWRIIPIHHPPTPAPALLPNNLQLQLMMNRPPNDESSQLSEILSPQKKNNLKSQHPKTSNNDVDIAFTEWETELNFLEKKYQHSKLWCVRDDRP</sequence>
<accession>A0A7R9J8N0</accession>
<organism evidence="1">
    <name type="scientific">Timema californicum</name>
    <name type="common">California timema</name>
    <name type="synonym">Walking stick</name>
    <dbReference type="NCBI Taxonomy" id="61474"/>
    <lineage>
        <taxon>Eukaryota</taxon>
        <taxon>Metazoa</taxon>
        <taxon>Ecdysozoa</taxon>
        <taxon>Arthropoda</taxon>
        <taxon>Hexapoda</taxon>
        <taxon>Insecta</taxon>
        <taxon>Pterygota</taxon>
        <taxon>Neoptera</taxon>
        <taxon>Polyneoptera</taxon>
        <taxon>Phasmatodea</taxon>
        <taxon>Timematodea</taxon>
        <taxon>Timematoidea</taxon>
        <taxon>Timematidae</taxon>
        <taxon>Timema</taxon>
    </lineage>
</organism>
<gene>
    <name evidence="1" type="ORF">TCMB3V08_LOCUS7251</name>
</gene>
<protein>
    <submittedName>
        <fullName evidence="1">(California timema) hypothetical protein</fullName>
    </submittedName>
</protein>
<proteinExistence type="predicted"/>
<dbReference type="EMBL" id="OE182506">
    <property type="protein sequence ID" value="CAD7574642.1"/>
    <property type="molecule type" value="Genomic_DNA"/>
</dbReference>
<reference evidence="1" key="1">
    <citation type="submission" date="2020-11" db="EMBL/GenBank/DDBJ databases">
        <authorList>
            <person name="Tran Van P."/>
        </authorList>
    </citation>
    <scope>NUCLEOTIDE SEQUENCE</scope>
</reference>